<dbReference type="RefSeq" id="WP_127565597.1">
    <property type="nucleotide sequence ID" value="NZ_CP018911.1"/>
</dbReference>
<dbReference type="AlphaFoldDB" id="A0A3T0E6Z2"/>
<gene>
    <name evidence="2" type="ORF">X907_0639</name>
</gene>
<proteinExistence type="predicted"/>
<evidence type="ECO:0000313" key="2">
    <source>
        <dbReference type="EMBL" id="AZU03185.1"/>
    </source>
</evidence>
<feature type="compositionally biased region" description="Basic residues" evidence="1">
    <location>
        <begin position="157"/>
        <end position="166"/>
    </location>
</feature>
<sequence length="166" mass="17859">MSSDMNDTPSRLDLDRARAALAKVRDESAIAVRAPRPADLSRLREEADRRHRIETRAGAFRMELRSQLGLADTQGPYSPLPLNTSGVVGHALCDADICMPGAPLANAPERPKAQPAPSIAGERPDAGFAGEAQAVSPVEPETEADWADGIPEPEAPRKRKKFLGLF</sequence>
<keyword evidence="3" id="KW-1185">Reference proteome</keyword>
<evidence type="ECO:0000256" key="1">
    <source>
        <dbReference type="SAM" id="MobiDB-lite"/>
    </source>
</evidence>
<dbReference type="OrthoDB" id="8481887at2"/>
<organism evidence="2 3">
    <name type="scientific">Glycocaulis alkaliphilus</name>
    <dbReference type="NCBI Taxonomy" id="1434191"/>
    <lineage>
        <taxon>Bacteria</taxon>
        <taxon>Pseudomonadati</taxon>
        <taxon>Pseudomonadota</taxon>
        <taxon>Alphaproteobacteria</taxon>
        <taxon>Maricaulales</taxon>
        <taxon>Maricaulaceae</taxon>
        <taxon>Glycocaulis</taxon>
    </lineage>
</organism>
<name>A0A3T0E6Z2_9PROT</name>
<feature type="region of interest" description="Disordered" evidence="1">
    <location>
        <begin position="106"/>
        <end position="166"/>
    </location>
</feature>
<protein>
    <submittedName>
        <fullName evidence="2">Uncharacterized protein</fullName>
    </submittedName>
</protein>
<dbReference type="Proteomes" id="UP000286954">
    <property type="component" value="Chromosome"/>
</dbReference>
<dbReference type="KEGG" id="gak:X907_0639"/>
<accession>A0A3T0E6Z2</accession>
<dbReference type="EMBL" id="CP018911">
    <property type="protein sequence ID" value="AZU03185.1"/>
    <property type="molecule type" value="Genomic_DNA"/>
</dbReference>
<reference evidence="2 3" key="1">
    <citation type="submission" date="2016-12" db="EMBL/GenBank/DDBJ databases">
        <title>The genome of dimorphic prosthecate Glycocaulis alkaliphilus 6b-8t, isolated from crude oil dictates its adaptability in petroleum environments.</title>
        <authorList>
            <person name="Wu X.-L."/>
            <person name="Geng S."/>
        </authorList>
    </citation>
    <scope>NUCLEOTIDE SEQUENCE [LARGE SCALE GENOMIC DNA]</scope>
    <source>
        <strain evidence="2 3">6B-8</strain>
    </source>
</reference>
<evidence type="ECO:0000313" key="3">
    <source>
        <dbReference type="Proteomes" id="UP000286954"/>
    </source>
</evidence>